<comment type="caution">
    <text evidence="4">The sequence shown here is derived from an EMBL/GenBank/DDBJ whole genome shotgun (WGS) entry which is preliminary data.</text>
</comment>
<dbReference type="InterPro" id="IPR019257">
    <property type="entry name" value="MeTrfase_dom"/>
</dbReference>
<keyword evidence="5" id="KW-1185">Reference proteome</keyword>
<dbReference type="SUPFAM" id="SSF53335">
    <property type="entry name" value="S-adenosyl-L-methionine-dependent methyltransferases"/>
    <property type="match status" value="1"/>
</dbReference>
<reference evidence="4 5" key="1">
    <citation type="submission" date="2023-10" db="EMBL/GenBank/DDBJ databases">
        <title>Glaciecola aquimarina strain GGW-M5 nov., isolated from a coastal seawater.</title>
        <authorList>
            <person name="Bayburt H."/>
            <person name="Kim J.M."/>
            <person name="Choi B.J."/>
            <person name="Jeon C.O."/>
        </authorList>
    </citation>
    <scope>NUCLEOTIDE SEQUENCE [LARGE SCALE GENOMIC DNA]</scope>
    <source>
        <strain evidence="4 5">KCTC 32108</strain>
    </source>
</reference>
<proteinExistence type="predicted"/>
<accession>A0ABU3SYE7</accession>
<dbReference type="PIRSF" id="PIRSF018005">
    <property type="entry name" value="UCP018005"/>
    <property type="match status" value="1"/>
</dbReference>
<dbReference type="InterPro" id="IPR035094">
    <property type="entry name" value="EgtD"/>
</dbReference>
<dbReference type="Gene3D" id="3.40.50.150">
    <property type="entry name" value="Vaccinia Virus protein VP39"/>
    <property type="match status" value="1"/>
</dbReference>
<evidence type="ECO:0000259" key="3">
    <source>
        <dbReference type="Pfam" id="PF10017"/>
    </source>
</evidence>
<dbReference type="InterPro" id="IPR051128">
    <property type="entry name" value="EgtD_Methyltrsf_superfamily"/>
</dbReference>
<sequence>MSIPPATQAIQTIESVFEQQLISEITANLKADQKSISSKFFYDAIGSDLFDQICHLPEYYPYRTEMNMLPKIAADMAALVKQPIELVEFGAGSLTKIRILLKSINMIQSVVPIDIAQTHLQKAADALARDYPEVAVSPIFADFTQPLALQSHNTLPKLGFFPGSTIGNFNREFALQFLQRIRRTLGDNSQLLIGVDTKKSAQVLHRAYNDQAGITAKFNLNILSHLNHIANANFDLQKFEHYAFYNPHFSRIEMHLVSQVEQSVVINNKPIDLHLGETIHTENSYKYRPDEFIHLARMAGWTIQQEWLAEDDMFSVFLFDAL</sequence>
<keyword evidence="1 4" id="KW-0489">Methyltransferase</keyword>
<dbReference type="RefSeq" id="WP_316026590.1">
    <property type="nucleotide sequence ID" value="NZ_JAWDIO010000002.1"/>
</dbReference>
<organism evidence="4 5">
    <name type="scientific">Paraglaciecola aquimarina</name>
    <dbReference type="NCBI Taxonomy" id="1235557"/>
    <lineage>
        <taxon>Bacteria</taxon>
        <taxon>Pseudomonadati</taxon>
        <taxon>Pseudomonadota</taxon>
        <taxon>Gammaproteobacteria</taxon>
        <taxon>Alteromonadales</taxon>
        <taxon>Alteromonadaceae</taxon>
        <taxon>Paraglaciecola</taxon>
    </lineage>
</organism>
<name>A0ABU3SYE7_9ALTE</name>
<dbReference type="InterPro" id="IPR029063">
    <property type="entry name" value="SAM-dependent_MTases_sf"/>
</dbReference>
<evidence type="ECO:0000313" key="4">
    <source>
        <dbReference type="EMBL" id="MDU0355031.1"/>
    </source>
</evidence>
<dbReference type="Pfam" id="PF10017">
    <property type="entry name" value="Methyltransf_33"/>
    <property type="match status" value="1"/>
</dbReference>
<dbReference type="PANTHER" id="PTHR43397:SF1">
    <property type="entry name" value="ERGOTHIONEINE BIOSYNTHESIS PROTEIN 1"/>
    <property type="match status" value="1"/>
</dbReference>
<dbReference type="GO" id="GO:0052706">
    <property type="term" value="F:L-histidine N(alpha)-methyltransferase activity"/>
    <property type="evidence" value="ECO:0007669"/>
    <property type="project" value="UniProtKB-EC"/>
</dbReference>
<feature type="domain" description="Histidine-specific methyltransferase SAM-dependent" evidence="3">
    <location>
        <begin position="23"/>
        <end position="320"/>
    </location>
</feature>
<dbReference type="GO" id="GO:0032259">
    <property type="term" value="P:methylation"/>
    <property type="evidence" value="ECO:0007669"/>
    <property type="project" value="UniProtKB-KW"/>
</dbReference>
<evidence type="ECO:0000313" key="5">
    <source>
        <dbReference type="Proteomes" id="UP001247805"/>
    </source>
</evidence>
<dbReference type="NCBIfam" id="TIGR03438">
    <property type="entry name" value="egtD_ergothio"/>
    <property type="match status" value="1"/>
</dbReference>
<dbReference type="InterPro" id="IPR017804">
    <property type="entry name" value="MeTrfase_EgtD-like"/>
</dbReference>
<protein>
    <submittedName>
        <fullName evidence="4">L-histidine N(Alpha)-methyltransferase</fullName>
        <ecNumber evidence="4">2.1.1.44</ecNumber>
    </submittedName>
</protein>
<dbReference type="Proteomes" id="UP001247805">
    <property type="component" value="Unassembled WGS sequence"/>
</dbReference>
<evidence type="ECO:0000256" key="1">
    <source>
        <dbReference type="ARBA" id="ARBA00022603"/>
    </source>
</evidence>
<dbReference type="EC" id="2.1.1.44" evidence="4"/>
<dbReference type="PANTHER" id="PTHR43397">
    <property type="entry name" value="ERGOTHIONEINE BIOSYNTHESIS PROTEIN 1"/>
    <property type="match status" value="1"/>
</dbReference>
<keyword evidence="2 4" id="KW-0808">Transferase</keyword>
<evidence type="ECO:0000256" key="2">
    <source>
        <dbReference type="ARBA" id="ARBA00022679"/>
    </source>
</evidence>
<gene>
    <name evidence="4" type="primary">egtD</name>
    <name evidence="4" type="ORF">RS130_14985</name>
</gene>
<dbReference type="EMBL" id="JAWDIO010000002">
    <property type="protein sequence ID" value="MDU0355031.1"/>
    <property type="molecule type" value="Genomic_DNA"/>
</dbReference>